<dbReference type="GO" id="GO:0005990">
    <property type="term" value="P:lactose catabolic process"/>
    <property type="evidence" value="ECO:0007669"/>
    <property type="project" value="TreeGrafter"/>
</dbReference>
<dbReference type="InterPro" id="IPR004199">
    <property type="entry name" value="B-gal_small/dom_5"/>
</dbReference>
<dbReference type="PROSITE" id="PS00719">
    <property type="entry name" value="GLYCOSYL_HYDROL_F2_1"/>
    <property type="match status" value="1"/>
</dbReference>
<dbReference type="Proteomes" id="UP000680750">
    <property type="component" value="Chromosome"/>
</dbReference>
<dbReference type="InterPro" id="IPR032312">
    <property type="entry name" value="LacZ_4"/>
</dbReference>
<dbReference type="EMBL" id="AP023354">
    <property type="protein sequence ID" value="BCJ30673.1"/>
    <property type="molecule type" value="Genomic_DNA"/>
</dbReference>
<proteinExistence type="inferred from homology"/>
<name>A0A810L5Q1_9ACTN</name>
<evidence type="ECO:0000256" key="1">
    <source>
        <dbReference type="ARBA" id="ARBA00001412"/>
    </source>
</evidence>
<dbReference type="Gene3D" id="2.60.40.10">
    <property type="entry name" value="Immunoglobulins"/>
    <property type="match status" value="2"/>
</dbReference>
<dbReference type="KEGG" id="aser:Asera_47810"/>
<keyword evidence="5" id="KW-0378">Hydrolase</keyword>
<organism evidence="9 10">
    <name type="scientific">Actinocatenispora sera</name>
    <dbReference type="NCBI Taxonomy" id="390989"/>
    <lineage>
        <taxon>Bacteria</taxon>
        <taxon>Bacillati</taxon>
        <taxon>Actinomycetota</taxon>
        <taxon>Actinomycetes</taxon>
        <taxon>Micromonosporales</taxon>
        <taxon>Micromonosporaceae</taxon>
        <taxon>Actinocatenispora</taxon>
    </lineage>
</organism>
<evidence type="ECO:0000256" key="6">
    <source>
        <dbReference type="ARBA" id="ARBA00023295"/>
    </source>
</evidence>
<dbReference type="PRINTS" id="PR00132">
    <property type="entry name" value="GLHYDRLASE2"/>
</dbReference>
<protein>
    <recommendedName>
        <fullName evidence="4">Beta-galactosidase</fullName>
        <ecNumber evidence="3">3.2.1.23</ecNumber>
    </recommendedName>
    <alternativeName>
        <fullName evidence="7">Lactase</fullName>
    </alternativeName>
</protein>
<accession>A0A810L5Q1</accession>
<dbReference type="InterPro" id="IPR023232">
    <property type="entry name" value="Glyco_hydro_2_AS"/>
</dbReference>
<dbReference type="EC" id="3.2.1.23" evidence="3"/>
<dbReference type="InterPro" id="IPR013783">
    <property type="entry name" value="Ig-like_fold"/>
</dbReference>
<dbReference type="PANTHER" id="PTHR46323">
    <property type="entry name" value="BETA-GALACTOSIDASE"/>
    <property type="match status" value="1"/>
</dbReference>
<dbReference type="Gene3D" id="2.60.120.260">
    <property type="entry name" value="Galactose-binding domain-like"/>
    <property type="match status" value="1"/>
</dbReference>
<gene>
    <name evidence="9" type="primary">lacZ_3</name>
    <name evidence="9" type="ORF">Asera_47810</name>
</gene>
<comment type="catalytic activity">
    <reaction evidence="1">
        <text>Hydrolysis of terminal non-reducing beta-D-galactose residues in beta-D-galactosides.</text>
        <dbReference type="EC" id="3.2.1.23"/>
    </reaction>
</comment>
<dbReference type="Gene3D" id="2.70.98.10">
    <property type="match status" value="1"/>
</dbReference>
<dbReference type="SUPFAM" id="SSF49785">
    <property type="entry name" value="Galactose-binding domain-like"/>
    <property type="match status" value="1"/>
</dbReference>
<dbReference type="InterPro" id="IPR036156">
    <property type="entry name" value="Beta-gal/glucu_dom_sf"/>
</dbReference>
<sequence>MSYVEDLAPRVGSLPPRAAFASTAWSLSLNGDWKFRLSPTIDAPEPGAVDLDDSDWATLPVPSSWPMHGHGKPSYTNVKYPFPVDPPRVPDENPTGDHRLTFDLPGDRPVGRTVLRFDGVDSHARVWLNGTELGWSTGSRLPVEYEVGHLLRAGANVLAVRVHQWSAASYLEDQDMWWLPGIFRDVTLLHRPDGGLTDFFVHADFEPSESDHTVGTGLLRIDTDVPARLSVPELGITDHPAGEPVDIGCVTGWTAEQPRLYAATLATDTEQVAIRIGFRTVSIVDGVLLVNGRRILLRGVNRHEFHPDLGRVVPEETLRAELLLMKRCHVNAIRTSHYPPDSRMLALADELGFWVVDECDLETHGFGVDGWRRNPSDDPQWTDAYLDRMRRMVERDKNHPSIILWSLGNESGIGVNHGAMAQWTRHRDPSRPIHYEGDHACRHVDVYSRMYASHAEVDAIGRHAEPRHPDADDALDARRRGMPFVLCEYGHAMGNGPGGLLEYRELFERHPRCQGGFIWEWLDHGIRSHTADGREYFRYGGDFGEELHDGNFIVDGLVFPDRTPSPGLVEFAKIIEPVRIGFAGTAPGSRTVRLHSTYDHATLAGAVLRWRVAVDGEQLGAGETPVPPIPAGGSVELALTDLPAPTGAGECWLTVSVESGTDTAWAAAGHVLGDGQTQLAPAHRPVLVAPVAPRAGEVIELGAGRFDPTDGVLRGLGDLSLSGPRLDVWRAPIDNDKPYRADWSAAGLHRMHHRTAEVRATAAGLLVRTRVAAASRDRGLAVQYRWTAHDDLLRVVVSVVPEGEWPFPLPRLGLRLALPAALARVTWFGGGPGEAYADSRQAARIDRFSATVDELQTPYVFPQENGNRTAVRWATLLDDAGHGLRVEGAPTVELTARRWTSERLAAARHTVDLVADDAIHLNLDHAQHGLGSGSCGPAVLPRYELRAEPVTFEVRLRAI</sequence>
<dbReference type="SMART" id="SM01038">
    <property type="entry name" value="Bgal_small_N"/>
    <property type="match status" value="1"/>
</dbReference>
<feature type="domain" description="Beta galactosidase small chain/" evidence="8">
    <location>
        <begin position="700"/>
        <end position="957"/>
    </location>
</feature>
<comment type="similarity">
    <text evidence="2">Belongs to the glycosyl hydrolase 2 family.</text>
</comment>
<dbReference type="InterPro" id="IPR014718">
    <property type="entry name" value="GH-type_carb-bd"/>
</dbReference>
<evidence type="ECO:0000256" key="4">
    <source>
        <dbReference type="ARBA" id="ARBA00013303"/>
    </source>
</evidence>
<dbReference type="InterPro" id="IPR006101">
    <property type="entry name" value="Glyco_hydro_2"/>
</dbReference>
<dbReference type="Pfam" id="PF02836">
    <property type="entry name" value="Glyco_hydro_2_C"/>
    <property type="match status" value="1"/>
</dbReference>
<dbReference type="InterPro" id="IPR008979">
    <property type="entry name" value="Galactose-bd-like_sf"/>
</dbReference>
<evidence type="ECO:0000256" key="3">
    <source>
        <dbReference type="ARBA" id="ARBA00012756"/>
    </source>
</evidence>
<dbReference type="SUPFAM" id="SSF51445">
    <property type="entry name" value="(Trans)glycosidases"/>
    <property type="match status" value="1"/>
</dbReference>
<dbReference type="GO" id="GO:0009341">
    <property type="term" value="C:beta-galactosidase complex"/>
    <property type="evidence" value="ECO:0007669"/>
    <property type="project" value="InterPro"/>
</dbReference>
<reference evidence="9" key="1">
    <citation type="submission" date="2020-08" db="EMBL/GenBank/DDBJ databases">
        <title>Whole genome shotgun sequence of Actinocatenispora sera NBRC 101916.</title>
        <authorList>
            <person name="Komaki H."/>
            <person name="Tamura T."/>
        </authorList>
    </citation>
    <scope>NUCLEOTIDE SEQUENCE</scope>
    <source>
        <strain evidence="9">NBRC 101916</strain>
    </source>
</reference>
<dbReference type="InterPro" id="IPR017853">
    <property type="entry name" value="GH"/>
</dbReference>
<dbReference type="InterPro" id="IPR006104">
    <property type="entry name" value="Glyco_hydro_2_N"/>
</dbReference>
<evidence type="ECO:0000313" key="9">
    <source>
        <dbReference type="EMBL" id="BCJ30673.1"/>
    </source>
</evidence>
<keyword evidence="6" id="KW-0326">Glycosidase</keyword>
<dbReference type="Gene3D" id="3.20.20.80">
    <property type="entry name" value="Glycosidases"/>
    <property type="match status" value="1"/>
</dbReference>
<keyword evidence="10" id="KW-1185">Reference proteome</keyword>
<dbReference type="Pfam" id="PF16353">
    <property type="entry name" value="LacZ_4"/>
    <property type="match status" value="1"/>
</dbReference>
<dbReference type="PANTHER" id="PTHR46323:SF2">
    <property type="entry name" value="BETA-GALACTOSIDASE"/>
    <property type="match status" value="1"/>
</dbReference>
<dbReference type="OrthoDB" id="9762066at2"/>
<dbReference type="InterPro" id="IPR023230">
    <property type="entry name" value="Glyco_hydro_2_CS"/>
</dbReference>
<dbReference type="PROSITE" id="PS00608">
    <property type="entry name" value="GLYCOSYL_HYDROL_F2_2"/>
    <property type="match status" value="1"/>
</dbReference>
<evidence type="ECO:0000256" key="5">
    <source>
        <dbReference type="ARBA" id="ARBA00022801"/>
    </source>
</evidence>
<dbReference type="SUPFAM" id="SSF74650">
    <property type="entry name" value="Galactose mutarotase-like"/>
    <property type="match status" value="1"/>
</dbReference>
<dbReference type="InterPro" id="IPR050347">
    <property type="entry name" value="Bact_Beta-galactosidase"/>
</dbReference>
<dbReference type="AlphaFoldDB" id="A0A810L5Q1"/>
<dbReference type="Pfam" id="PF02837">
    <property type="entry name" value="Glyco_hydro_2_N"/>
    <property type="match status" value="1"/>
</dbReference>
<evidence type="ECO:0000313" key="10">
    <source>
        <dbReference type="Proteomes" id="UP000680750"/>
    </source>
</evidence>
<evidence type="ECO:0000259" key="8">
    <source>
        <dbReference type="SMART" id="SM01038"/>
    </source>
</evidence>
<evidence type="ECO:0000256" key="2">
    <source>
        <dbReference type="ARBA" id="ARBA00007401"/>
    </source>
</evidence>
<dbReference type="SUPFAM" id="SSF49303">
    <property type="entry name" value="beta-Galactosidase/glucuronidase domain"/>
    <property type="match status" value="2"/>
</dbReference>
<dbReference type="Pfam" id="PF02929">
    <property type="entry name" value="Bgal_small_N"/>
    <property type="match status" value="1"/>
</dbReference>
<dbReference type="GO" id="GO:0030246">
    <property type="term" value="F:carbohydrate binding"/>
    <property type="evidence" value="ECO:0007669"/>
    <property type="project" value="InterPro"/>
</dbReference>
<evidence type="ECO:0000256" key="7">
    <source>
        <dbReference type="ARBA" id="ARBA00032230"/>
    </source>
</evidence>
<dbReference type="InterPro" id="IPR011013">
    <property type="entry name" value="Gal_mutarotase_sf_dom"/>
</dbReference>
<dbReference type="InterPro" id="IPR006103">
    <property type="entry name" value="Glyco_hydro_2_cat"/>
</dbReference>
<dbReference type="GO" id="GO:0004565">
    <property type="term" value="F:beta-galactosidase activity"/>
    <property type="evidence" value="ECO:0007669"/>
    <property type="project" value="UniProtKB-EC"/>
</dbReference>
<dbReference type="RefSeq" id="WP_030447427.1">
    <property type="nucleotide sequence ID" value="NZ_AP023354.1"/>
</dbReference>